<dbReference type="AlphaFoldDB" id="A0A409WYQ4"/>
<reference evidence="2 3" key="1">
    <citation type="journal article" date="2018" name="Evol. Lett.">
        <title>Horizontal gene cluster transfer increased hallucinogenic mushroom diversity.</title>
        <authorList>
            <person name="Reynolds H.T."/>
            <person name="Vijayakumar V."/>
            <person name="Gluck-Thaler E."/>
            <person name="Korotkin H.B."/>
            <person name="Matheny P.B."/>
            <person name="Slot J.C."/>
        </authorList>
    </citation>
    <scope>NUCLEOTIDE SEQUENCE [LARGE SCALE GENOMIC DNA]</scope>
    <source>
        <strain evidence="2 3">2629</strain>
    </source>
</reference>
<sequence>MSGPSTTNKKSGQQAATTVDSEELIGFLEDTFIHAMQPTSILSDLQDAMKKTKNHRGTLVKIWTQNSMKHDWLLRFIKEARHLLSEESNAAKYTKFREEWAAQLIPSARKNATPIQMPTEPAAPKITANPPQSNPHEPRETREAARSDVGKRHAVPTQGTSSSTSTNKDGETGASKGHRTRSKSLAAPPSSVQQAAQLEGGVSHVQPASGQHDSLEDGGRPPVTIPGGRLIAAAPTTVSQSATPDPPAAAVTGNVFHPRCERCERRSEAAEAEKGSERLVYCEERDSTGHACVSCHRMKVKCAFPSDIIPKAMSYANYSLMLHSIGKAAAALEASTASTEHADSATSATPIPSRGTKRGSSSNRRGGSRGGSTTGRQSRNTASASVSAKSADNSAPAFEEELNNIESRLRQLEDITTKNSNLIAQKSNRETMEDAIDRMDRADHYFEDTKAKLLKQLNSATEKANNAAQAIDKLSSHLSEIVDRVDSLQSEQAAFQSSLKELQDRLKGLDQLEQEMSKLRLEIMDGSTDTQSISEHGNNSGMGPTDDSDSQRSASLGPQHLIGSSQSIGPSPPRTESQELDRRNPSRGRQPFSVHFTPPGMGHQTDPSGRSSNQQVRDPSDSPTGRLPRSGR</sequence>
<feature type="region of interest" description="Disordered" evidence="1">
    <location>
        <begin position="526"/>
        <end position="632"/>
    </location>
</feature>
<name>A0A409WYQ4_9AGAR</name>
<feature type="compositionally biased region" description="Polar residues" evidence="1">
    <location>
        <begin position="527"/>
        <end position="542"/>
    </location>
</feature>
<feature type="region of interest" description="Disordered" evidence="1">
    <location>
        <begin position="338"/>
        <end position="398"/>
    </location>
</feature>
<feature type="region of interest" description="Disordered" evidence="1">
    <location>
        <begin position="111"/>
        <end position="228"/>
    </location>
</feature>
<evidence type="ECO:0000313" key="3">
    <source>
        <dbReference type="Proteomes" id="UP000284842"/>
    </source>
</evidence>
<proteinExistence type="predicted"/>
<feature type="compositionally biased region" description="Polar residues" evidence="1">
    <location>
        <begin position="157"/>
        <end position="167"/>
    </location>
</feature>
<accession>A0A409WYQ4</accession>
<feature type="compositionally biased region" description="Polar residues" evidence="1">
    <location>
        <begin position="382"/>
        <end position="393"/>
    </location>
</feature>
<evidence type="ECO:0000256" key="1">
    <source>
        <dbReference type="SAM" id="MobiDB-lite"/>
    </source>
</evidence>
<dbReference type="EMBL" id="NHTK01005012">
    <property type="protein sequence ID" value="PPQ83591.1"/>
    <property type="molecule type" value="Genomic_DNA"/>
</dbReference>
<feature type="compositionally biased region" description="Low complexity" evidence="1">
    <location>
        <begin position="184"/>
        <end position="198"/>
    </location>
</feature>
<organism evidence="2 3">
    <name type="scientific">Panaeolus cyanescens</name>
    <dbReference type="NCBI Taxonomy" id="181874"/>
    <lineage>
        <taxon>Eukaryota</taxon>
        <taxon>Fungi</taxon>
        <taxon>Dikarya</taxon>
        <taxon>Basidiomycota</taxon>
        <taxon>Agaricomycotina</taxon>
        <taxon>Agaricomycetes</taxon>
        <taxon>Agaricomycetidae</taxon>
        <taxon>Agaricales</taxon>
        <taxon>Agaricineae</taxon>
        <taxon>Galeropsidaceae</taxon>
        <taxon>Panaeolus</taxon>
    </lineage>
</organism>
<gene>
    <name evidence="2" type="ORF">CVT24_005049</name>
</gene>
<comment type="caution">
    <text evidence="2">The sequence shown here is derived from an EMBL/GenBank/DDBJ whole genome shotgun (WGS) entry which is preliminary data.</text>
</comment>
<evidence type="ECO:0000313" key="2">
    <source>
        <dbReference type="EMBL" id="PPQ83591.1"/>
    </source>
</evidence>
<feature type="compositionally biased region" description="Basic and acidic residues" evidence="1">
    <location>
        <begin position="136"/>
        <end position="151"/>
    </location>
</feature>
<keyword evidence="3" id="KW-1185">Reference proteome</keyword>
<protein>
    <submittedName>
        <fullName evidence="2">Uncharacterized protein</fullName>
    </submittedName>
</protein>
<dbReference type="InParanoid" id="A0A409WYQ4"/>
<dbReference type="Proteomes" id="UP000284842">
    <property type="component" value="Unassembled WGS sequence"/>
</dbReference>
<feature type="compositionally biased region" description="Polar residues" evidence="1">
    <location>
        <begin position="605"/>
        <end position="623"/>
    </location>
</feature>